<feature type="transmembrane region" description="Helical" evidence="1">
    <location>
        <begin position="39"/>
        <end position="72"/>
    </location>
</feature>
<dbReference type="InterPro" id="IPR012422">
    <property type="entry name" value="Cyt_c_oxidase_su4_bac-aa3"/>
</dbReference>
<dbReference type="SUPFAM" id="SSF81469">
    <property type="entry name" value="Bacterial aa3 type cytochrome c oxidase subunit IV"/>
    <property type="match status" value="1"/>
</dbReference>
<dbReference type="OrthoDB" id="9812071at2"/>
<evidence type="ECO:0000259" key="2">
    <source>
        <dbReference type="Pfam" id="PF07835"/>
    </source>
</evidence>
<proteinExistence type="predicted"/>
<keyword evidence="1" id="KW-1133">Transmembrane helix</keyword>
<evidence type="ECO:0000313" key="3">
    <source>
        <dbReference type="EMBL" id="RAK28160.1"/>
    </source>
</evidence>
<accession>A0A364JUJ0</accession>
<dbReference type="Proteomes" id="UP000249453">
    <property type="component" value="Unassembled WGS sequence"/>
</dbReference>
<keyword evidence="4" id="KW-1185">Reference proteome</keyword>
<dbReference type="AlphaFoldDB" id="A0A364JUJ0"/>
<dbReference type="RefSeq" id="WP_111575504.1">
    <property type="nucleotide sequence ID" value="NZ_JBHEEY010000007.1"/>
</dbReference>
<dbReference type="InterPro" id="IPR036596">
    <property type="entry name" value="Cyt-C_aa3_sf"/>
</dbReference>
<sequence>MAEHTNTAPAELGAPMDYPEHEKTYSGFTILVKWSTITLIALLIAMAFGFFVGGFISAAIVFVLVCVAAWFIL</sequence>
<reference evidence="3 4" key="1">
    <citation type="submission" date="2018-06" db="EMBL/GenBank/DDBJ databases">
        <title>Genomic Encyclopedia of Type Strains, Phase IV (KMG-IV): sequencing the most valuable type-strain genomes for metagenomic binning, comparative biology and taxonomic classification.</title>
        <authorList>
            <person name="Goeker M."/>
        </authorList>
    </citation>
    <scope>NUCLEOTIDE SEQUENCE [LARGE SCALE GENOMIC DNA]</scope>
    <source>
        <strain evidence="3 4">DSM 26720</strain>
    </source>
</reference>
<evidence type="ECO:0000256" key="1">
    <source>
        <dbReference type="SAM" id="Phobius"/>
    </source>
</evidence>
<evidence type="ECO:0000313" key="4">
    <source>
        <dbReference type="Proteomes" id="UP000249453"/>
    </source>
</evidence>
<gene>
    <name evidence="3" type="ORF">C7374_10761</name>
</gene>
<keyword evidence="1" id="KW-0472">Membrane</keyword>
<dbReference type="EMBL" id="QLMK01000007">
    <property type="protein sequence ID" value="RAK28160.1"/>
    <property type="molecule type" value="Genomic_DNA"/>
</dbReference>
<keyword evidence="1" id="KW-0812">Transmembrane</keyword>
<organism evidence="3 4">
    <name type="scientific">Falsochrobactrum ovis</name>
    <dbReference type="NCBI Taxonomy" id="1293442"/>
    <lineage>
        <taxon>Bacteria</taxon>
        <taxon>Pseudomonadati</taxon>
        <taxon>Pseudomonadota</taxon>
        <taxon>Alphaproteobacteria</taxon>
        <taxon>Hyphomicrobiales</taxon>
        <taxon>Brucellaceae</taxon>
        <taxon>Falsochrobactrum</taxon>
    </lineage>
</organism>
<dbReference type="Gene3D" id="1.20.5.160">
    <property type="entry name" value="Bacterial aa3 type cytochrome c oxidase subunit IV"/>
    <property type="match status" value="1"/>
</dbReference>
<dbReference type="Pfam" id="PF07835">
    <property type="entry name" value="COX4_pro_2"/>
    <property type="match status" value="1"/>
</dbReference>
<feature type="domain" description="Cytochrome c oxidase subunit IV bacterial aa3 type" evidence="2">
    <location>
        <begin position="7"/>
        <end position="50"/>
    </location>
</feature>
<name>A0A364JUJ0_9HYPH</name>
<protein>
    <submittedName>
        <fullName evidence="3">Aa3 type cytochrome c oxidase subunit IV</fullName>
    </submittedName>
</protein>
<comment type="caution">
    <text evidence="3">The sequence shown here is derived from an EMBL/GenBank/DDBJ whole genome shotgun (WGS) entry which is preliminary data.</text>
</comment>